<reference evidence="3 4" key="1">
    <citation type="journal article" date="2011" name="J. Bacteriol.">
        <title>Genome sequence of the verrucomicrobium Opitutus terrae PB90-1, an abundant inhabitant of rice paddy soil ecosystems.</title>
        <authorList>
            <person name="van Passel M.W."/>
            <person name="Kant R."/>
            <person name="Palva A."/>
            <person name="Copeland A."/>
            <person name="Lucas S."/>
            <person name="Lapidus A."/>
            <person name="Glavina del Rio T."/>
            <person name="Pitluck S."/>
            <person name="Goltsman E."/>
            <person name="Clum A."/>
            <person name="Sun H."/>
            <person name="Schmutz J."/>
            <person name="Larimer F.W."/>
            <person name="Land M.L."/>
            <person name="Hauser L."/>
            <person name="Kyrpides N."/>
            <person name="Mikhailova N."/>
            <person name="Richardson P.P."/>
            <person name="Janssen P.H."/>
            <person name="de Vos W.M."/>
            <person name="Smidt H."/>
        </authorList>
    </citation>
    <scope>NUCLEOTIDE SEQUENCE [LARGE SCALE GENOMIC DNA]</scope>
    <source>
        <strain evidence="4">DSM 11246 / JCM 15787 / PB90-1</strain>
    </source>
</reference>
<dbReference type="KEGG" id="ote:Oter_1306"/>
<dbReference type="HOGENOM" id="CLU_108923_3_2_0"/>
<dbReference type="eggNOG" id="COG3832">
    <property type="taxonomic scope" value="Bacteria"/>
</dbReference>
<dbReference type="CDD" id="cd08899">
    <property type="entry name" value="SRPBCC_CalC_Aha1-like_6"/>
    <property type="match status" value="1"/>
</dbReference>
<dbReference type="InterPro" id="IPR023393">
    <property type="entry name" value="START-like_dom_sf"/>
</dbReference>
<keyword evidence="4" id="KW-1185">Reference proteome</keyword>
<feature type="domain" description="Activator of Hsp90 ATPase homologue 1/2-like C-terminal" evidence="2">
    <location>
        <begin position="27"/>
        <end position="160"/>
    </location>
</feature>
<protein>
    <submittedName>
        <fullName evidence="3">Activator of Hsp90 ATPase 1 family protein</fullName>
    </submittedName>
</protein>
<organism evidence="3 4">
    <name type="scientific">Opitutus terrae (strain DSM 11246 / JCM 15787 / PB90-1)</name>
    <dbReference type="NCBI Taxonomy" id="452637"/>
    <lineage>
        <taxon>Bacteria</taxon>
        <taxon>Pseudomonadati</taxon>
        <taxon>Verrucomicrobiota</taxon>
        <taxon>Opitutia</taxon>
        <taxon>Opitutales</taxon>
        <taxon>Opitutaceae</taxon>
        <taxon>Opitutus</taxon>
    </lineage>
</organism>
<dbReference type="OrthoDB" id="9800600at2"/>
<evidence type="ECO:0000256" key="1">
    <source>
        <dbReference type="ARBA" id="ARBA00006817"/>
    </source>
</evidence>
<dbReference type="RefSeq" id="WP_012374129.1">
    <property type="nucleotide sequence ID" value="NC_010571.1"/>
</dbReference>
<dbReference type="STRING" id="452637.Oter_1306"/>
<evidence type="ECO:0000313" key="3">
    <source>
        <dbReference type="EMBL" id="ACB74591.1"/>
    </source>
</evidence>
<dbReference type="InterPro" id="IPR013538">
    <property type="entry name" value="ASHA1/2-like_C"/>
</dbReference>
<comment type="similarity">
    <text evidence="1">Belongs to the AHA1 family.</text>
</comment>
<gene>
    <name evidence="3" type="ordered locus">Oter_1306</name>
</gene>
<evidence type="ECO:0000313" key="4">
    <source>
        <dbReference type="Proteomes" id="UP000007013"/>
    </source>
</evidence>
<dbReference type="SUPFAM" id="SSF55961">
    <property type="entry name" value="Bet v1-like"/>
    <property type="match status" value="1"/>
</dbReference>
<dbReference type="Gene3D" id="3.30.530.20">
    <property type="match status" value="1"/>
</dbReference>
<accession>B1ZRA4</accession>
<dbReference type="Proteomes" id="UP000007013">
    <property type="component" value="Chromosome"/>
</dbReference>
<dbReference type="Pfam" id="PF08327">
    <property type="entry name" value="AHSA1"/>
    <property type="match status" value="1"/>
</dbReference>
<dbReference type="AlphaFoldDB" id="B1ZRA4"/>
<name>B1ZRA4_OPITP</name>
<proteinExistence type="inferred from homology"/>
<sequence>MKTDTLNQYGELTGPGEVRFVRLLPGPIERVWTYLTDPEKRATWLAGGPMELRVGGRVELLFRHRNLSPDETPPEKYREAHEAGMTMEGRITAIEPPRLLSYTWEGEGPGDESEVRFELTPKGEQVQLLLTHRKLRRPQGVANVGGGWHLHLAFLAARLEGTTPPAFWARFAELEPEYRQRVEAQLAAK</sequence>
<evidence type="ECO:0000259" key="2">
    <source>
        <dbReference type="Pfam" id="PF08327"/>
    </source>
</evidence>
<dbReference type="EMBL" id="CP001032">
    <property type="protein sequence ID" value="ACB74591.1"/>
    <property type="molecule type" value="Genomic_DNA"/>
</dbReference>